<evidence type="ECO:0000256" key="5">
    <source>
        <dbReference type="RuleBase" id="RU003945"/>
    </source>
</evidence>
<dbReference type="PANTHER" id="PTHR12428:SF65">
    <property type="entry name" value="CYTOCHROME C OXIDASE ASSEMBLY PROTEIN COX18, MITOCHONDRIAL"/>
    <property type="match status" value="1"/>
</dbReference>
<dbReference type="EMBL" id="JAACNH010000001">
    <property type="protein sequence ID" value="KAG8454219.1"/>
    <property type="molecule type" value="Genomic_DNA"/>
</dbReference>
<evidence type="ECO:0000313" key="9">
    <source>
        <dbReference type="Proteomes" id="UP000812440"/>
    </source>
</evidence>
<accession>A0A8T2KAQ6</accession>
<evidence type="ECO:0000256" key="1">
    <source>
        <dbReference type="ARBA" id="ARBA00004141"/>
    </source>
</evidence>
<sequence>MFAVTVLGSRIYRDLKMICLNLKNQIIWSRSKELQIRQMSLLSRYLVRRCFAMHHHINCHQMQRTEKQSLDWYKIFFPRNTQHEVFMAQYFQKRTFTTSPSLSQASTGNINGSGWYESLAVSAPVQLAESTLISLYETSGLPWWANIICATIALRTTVTLPLSIYQMYILAKVENLQPEIEALMKRLRYEVSVYGKEHGWTDKVARFHFRKNMRRIISELYVRDNCHPFKASLLIWIQIPMWIFVSLALRNISLGRTDNSAGEDVQKQLAEGGLLWFPDLTIPDSTWILPVSLGVLNLLIVEIFALRNSELSRFKK</sequence>
<dbReference type="GO" id="GO:0032977">
    <property type="term" value="F:membrane insertase activity"/>
    <property type="evidence" value="ECO:0007669"/>
    <property type="project" value="InterPro"/>
</dbReference>
<keyword evidence="2 5" id="KW-0812">Transmembrane</keyword>
<dbReference type="InterPro" id="IPR001708">
    <property type="entry name" value="YidC/ALB3/OXA1/COX18"/>
</dbReference>
<evidence type="ECO:0000313" key="8">
    <source>
        <dbReference type="EMBL" id="KAG8454219.1"/>
    </source>
</evidence>
<keyword evidence="3 6" id="KW-1133">Transmembrane helix</keyword>
<evidence type="ECO:0000259" key="7">
    <source>
        <dbReference type="Pfam" id="PF02096"/>
    </source>
</evidence>
<gene>
    <name evidence="8" type="ORF">GDO86_000744</name>
</gene>
<dbReference type="PANTHER" id="PTHR12428">
    <property type="entry name" value="OXA1"/>
    <property type="match status" value="1"/>
</dbReference>
<comment type="similarity">
    <text evidence="5">Belongs to the OXA1/ALB3/YidC family.</text>
</comment>
<proteinExistence type="inferred from homology"/>
<dbReference type="OrthoDB" id="2148490at2759"/>
<evidence type="ECO:0000256" key="2">
    <source>
        <dbReference type="ARBA" id="ARBA00022692"/>
    </source>
</evidence>
<feature type="transmembrane region" description="Helical" evidence="6">
    <location>
        <begin position="233"/>
        <end position="252"/>
    </location>
</feature>
<comment type="caution">
    <text evidence="8">The sequence shown here is derived from an EMBL/GenBank/DDBJ whole genome shotgun (WGS) entry which is preliminary data.</text>
</comment>
<dbReference type="Proteomes" id="UP000812440">
    <property type="component" value="Chromosome 1"/>
</dbReference>
<evidence type="ECO:0000256" key="3">
    <source>
        <dbReference type="ARBA" id="ARBA00022989"/>
    </source>
</evidence>
<organism evidence="8 9">
    <name type="scientific">Hymenochirus boettgeri</name>
    <name type="common">Congo dwarf clawed frog</name>
    <dbReference type="NCBI Taxonomy" id="247094"/>
    <lineage>
        <taxon>Eukaryota</taxon>
        <taxon>Metazoa</taxon>
        <taxon>Chordata</taxon>
        <taxon>Craniata</taxon>
        <taxon>Vertebrata</taxon>
        <taxon>Euteleostomi</taxon>
        <taxon>Amphibia</taxon>
        <taxon>Batrachia</taxon>
        <taxon>Anura</taxon>
        <taxon>Pipoidea</taxon>
        <taxon>Pipidae</taxon>
        <taxon>Pipinae</taxon>
        <taxon>Hymenochirus</taxon>
    </lineage>
</organism>
<evidence type="ECO:0000256" key="6">
    <source>
        <dbReference type="SAM" id="Phobius"/>
    </source>
</evidence>
<keyword evidence="4 6" id="KW-0472">Membrane</keyword>
<reference evidence="8" key="1">
    <citation type="thesis" date="2020" institute="ProQuest LLC" country="789 East Eisenhower Parkway, Ann Arbor, MI, USA">
        <title>Comparative Genomics and Chromosome Evolution.</title>
        <authorList>
            <person name="Mudd A.B."/>
        </authorList>
    </citation>
    <scope>NUCLEOTIDE SEQUENCE</scope>
    <source>
        <strain evidence="8">Female2</strain>
        <tissue evidence="8">Blood</tissue>
    </source>
</reference>
<name>A0A8T2KAQ6_9PIPI</name>
<dbReference type="GO" id="GO:0005743">
    <property type="term" value="C:mitochondrial inner membrane"/>
    <property type="evidence" value="ECO:0007669"/>
    <property type="project" value="TreeGrafter"/>
</dbReference>
<dbReference type="CDD" id="cd20069">
    <property type="entry name" value="5TM_Oxa1-like"/>
    <property type="match status" value="1"/>
</dbReference>
<comment type="subcellular location">
    <subcellularLocation>
        <location evidence="1 5">Membrane</location>
        <topology evidence="1 5">Multi-pass membrane protein</topology>
    </subcellularLocation>
</comment>
<keyword evidence="9" id="KW-1185">Reference proteome</keyword>
<dbReference type="AlphaFoldDB" id="A0A8T2KAQ6"/>
<dbReference type="GO" id="GO:0032979">
    <property type="term" value="P:protein insertion into mitochondrial inner membrane from matrix"/>
    <property type="evidence" value="ECO:0007669"/>
    <property type="project" value="TreeGrafter"/>
</dbReference>
<dbReference type="GO" id="GO:0033617">
    <property type="term" value="P:mitochondrial respiratory chain complex IV assembly"/>
    <property type="evidence" value="ECO:0007669"/>
    <property type="project" value="TreeGrafter"/>
</dbReference>
<protein>
    <recommendedName>
        <fullName evidence="7">Membrane insertase YidC/Oxa/ALB C-terminal domain-containing protein</fullName>
    </recommendedName>
</protein>
<dbReference type="Pfam" id="PF02096">
    <property type="entry name" value="60KD_IMP"/>
    <property type="match status" value="1"/>
</dbReference>
<feature type="transmembrane region" description="Helical" evidence="6">
    <location>
        <begin position="287"/>
        <end position="306"/>
    </location>
</feature>
<feature type="domain" description="Membrane insertase YidC/Oxa/ALB C-terminal" evidence="7">
    <location>
        <begin position="143"/>
        <end position="299"/>
    </location>
</feature>
<dbReference type="InterPro" id="IPR028055">
    <property type="entry name" value="YidC/Oxa/ALB_C"/>
</dbReference>
<evidence type="ECO:0000256" key="4">
    <source>
        <dbReference type="ARBA" id="ARBA00023136"/>
    </source>
</evidence>